<reference evidence="1 2" key="1">
    <citation type="journal article" date="2014" name="Genome Announc.">
        <title>Draft Genome Sequence of Paenibacillus pini JCM 16418T, Isolated from the Rhizosphere of Pine Tree.</title>
        <authorList>
            <person name="Yuki M."/>
            <person name="Oshima K."/>
            <person name="Suda W."/>
            <person name="Oshida Y."/>
            <person name="Kitamura K."/>
            <person name="Iida Y."/>
            <person name="Hattori M."/>
            <person name="Ohkuma M."/>
        </authorList>
    </citation>
    <scope>NUCLEOTIDE SEQUENCE [LARGE SCALE GENOMIC DNA]</scope>
    <source>
        <strain evidence="1 2">JCM 16418</strain>
    </source>
</reference>
<keyword evidence="2" id="KW-1185">Reference proteome</keyword>
<evidence type="ECO:0000313" key="2">
    <source>
        <dbReference type="Proteomes" id="UP000019364"/>
    </source>
</evidence>
<dbReference type="OrthoDB" id="9955859at2"/>
<dbReference type="Proteomes" id="UP000019364">
    <property type="component" value="Unassembled WGS sequence"/>
</dbReference>
<evidence type="ECO:0000313" key="1">
    <source>
        <dbReference type="EMBL" id="GAF06562.1"/>
    </source>
</evidence>
<organism evidence="1 2">
    <name type="scientific">Paenibacillus pini JCM 16418</name>
    <dbReference type="NCBI Taxonomy" id="1236976"/>
    <lineage>
        <taxon>Bacteria</taxon>
        <taxon>Bacillati</taxon>
        <taxon>Bacillota</taxon>
        <taxon>Bacilli</taxon>
        <taxon>Bacillales</taxon>
        <taxon>Paenibacillaceae</taxon>
        <taxon>Paenibacillus</taxon>
    </lineage>
</organism>
<dbReference type="EMBL" id="BAVZ01000001">
    <property type="protein sequence ID" value="GAF06562.1"/>
    <property type="molecule type" value="Genomic_DNA"/>
</dbReference>
<dbReference type="RefSeq" id="WP_036645692.1">
    <property type="nucleotide sequence ID" value="NZ_BAVZ01000001.1"/>
</dbReference>
<name>W7YDN9_9BACL</name>
<protein>
    <submittedName>
        <fullName evidence="1">Uncharacterized protein</fullName>
    </submittedName>
</protein>
<sequence>MKNRKLLKFLIPILIVFLILFAIDYSGKVAKEKRYEQYKTEPASIESIALWNDWNKTLVSTSESVNFSFKKEWIPKDKDHIVEINQILKTVGDTTIIIDKTYRHVFQDDDDVVMMFRFEQNTKKLQGKFITSMTFENTGMIYSLNWAEIPKSFSFEHGGQKIEVKSYSHGHGEDDLTFGIPISILEQFDFQIDVLYTGLALYEYRYIGD</sequence>
<accession>W7YDN9</accession>
<dbReference type="AlphaFoldDB" id="W7YDN9"/>
<proteinExistence type="predicted"/>
<gene>
    <name evidence="1" type="ORF">JCM16418_524</name>
</gene>
<comment type="caution">
    <text evidence="1">The sequence shown here is derived from an EMBL/GenBank/DDBJ whole genome shotgun (WGS) entry which is preliminary data.</text>
</comment>